<dbReference type="SUPFAM" id="SSF53850">
    <property type="entry name" value="Periplasmic binding protein-like II"/>
    <property type="match status" value="1"/>
</dbReference>
<comment type="caution">
    <text evidence="2">The sequence shown here is derived from an EMBL/GenBank/DDBJ whole genome shotgun (WGS) entry which is preliminary data.</text>
</comment>
<evidence type="ECO:0000313" key="2">
    <source>
        <dbReference type="EMBL" id="RQP23854.1"/>
    </source>
</evidence>
<organism evidence="2 3">
    <name type="scientific">Piscinibacter terrae</name>
    <dbReference type="NCBI Taxonomy" id="2496871"/>
    <lineage>
        <taxon>Bacteria</taxon>
        <taxon>Pseudomonadati</taxon>
        <taxon>Pseudomonadota</taxon>
        <taxon>Betaproteobacteria</taxon>
        <taxon>Burkholderiales</taxon>
        <taxon>Sphaerotilaceae</taxon>
        <taxon>Piscinibacter</taxon>
    </lineage>
</organism>
<gene>
    <name evidence="2" type="ORF">DZC73_17220</name>
</gene>
<sequence>MFSSASALLLPAAGVWAQEKYPSKPITLICPYAAGGNADQRSRQVGKFISTALGQPVLVDNKAGAGGNIGTDAIAKSKPDGYTIGMGNFAPLAVNPTMFEKLSFDPAKDLTPICLIEKGPLILTVRPDSRFKTVKDVIAAAKATPGKVTFASGGMGGSHHLSGETFKQIAGIDIIHVPYKGGAPAATDLIGGQVDMMFTQMYEAAPMIKAGKLRPLAITSKGRSPLFPDLPTMQEAGVAGFEVQNWQGLVGPARMPPAIVTLLNQTCNKALADPAIREQMLSQGNEIAGGTPEQFAAFIRAEAARWGKVVKDGHIRPE</sequence>
<dbReference type="InterPro" id="IPR042100">
    <property type="entry name" value="Bug_dom1"/>
</dbReference>
<dbReference type="PANTHER" id="PTHR42928">
    <property type="entry name" value="TRICARBOXYLATE-BINDING PROTEIN"/>
    <property type="match status" value="1"/>
</dbReference>
<evidence type="ECO:0000256" key="1">
    <source>
        <dbReference type="ARBA" id="ARBA00006987"/>
    </source>
</evidence>
<dbReference type="AlphaFoldDB" id="A0A3N7HNY0"/>
<dbReference type="Gene3D" id="3.40.190.150">
    <property type="entry name" value="Bordetella uptake gene, domain 1"/>
    <property type="match status" value="1"/>
</dbReference>
<dbReference type="OrthoDB" id="8678477at2"/>
<protein>
    <submittedName>
        <fullName evidence="2">Tripartite tricarboxylate transporter substrate binding protein</fullName>
    </submittedName>
</protein>
<dbReference type="CDD" id="cd13578">
    <property type="entry name" value="PBP2_Bug27"/>
    <property type="match status" value="1"/>
</dbReference>
<accession>A0A3N7HNY0</accession>
<comment type="similarity">
    <text evidence="1">Belongs to the UPF0065 (bug) family.</text>
</comment>
<dbReference type="InterPro" id="IPR005064">
    <property type="entry name" value="BUG"/>
</dbReference>
<dbReference type="PIRSF" id="PIRSF017082">
    <property type="entry name" value="YflP"/>
    <property type="match status" value="1"/>
</dbReference>
<proteinExistence type="inferred from homology"/>
<dbReference type="EMBL" id="QUSW01000004">
    <property type="protein sequence ID" value="RQP23854.1"/>
    <property type="molecule type" value="Genomic_DNA"/>
</dbReference>
<dbReference type="Pfam" id="PF03401">
    <property type="entry name" value="TctC"/>
    <property type="match status" value="1"/>
</dbReference>
<dbReference type="PANTHER" id="PTHR42928:SF5">
    <property type="entry name" value="BLR1237 PROTEIN"/>
    <property type="match status" value="1"/>
</dbReference>
<dbReference type="Gene3D" id="3.40.190.10">
    <property type="entry name" value="Periplasmic binding protein-like II"/>
    <property type="match status" value="1"/>
</dbReference>
<evidence type="ECO:0000313" key="3">
    <source>
        <dbReference type="Proteomes" id="UP000267464"/>
    </source>
</evidence>
<name>A0A3N7HNY0_9BURK</name>
<reference evidence="2 3" key="1">
    <citation type="submission" date="2018-08" db="EMBL/GenBank/DDBJ databases">
        <authorList>
            <person name="Khan S.A."/>
            <person name="Jeon C.O."/>
            <person name="Chun B.H."/>
            <person name="Jeong S.E."/>
        </authorList>
    </citation>
    <scope>NUCLEOTIDE SEQUENCE [LARGE SCALE GENOMIC DNA]</scope>
    <source>
        <strain evidence="2 3">S-16</strain>
    </source>
</reference>
<dbReference type="Proteomes" id="UP000267464">
    <property type="component" value="Unassembled WGS sequence"/>
</dbReference>
<reference evidence="2 3" key="2">
    <citation type="submission" date="2018-12" db="EMBL/GenBank/DDBJ databases">
        <title>Rhizobacter gummiphilus sp. nov., a rubber-degrading bacterium isolated from the soil of a botanical garden in Japan.</title>
        <authorList>
            <person name="Shunsuke S.S."/>
        </authorList>
    </citation>
    <scope>NUCLEOTIDE SEQUENCE [LARGE SCALE GENOMIC DNA]</scope>
    <source>
        <strain evidence="2 3">S-16</strain>
    </source>
</reference>
<keyword evidence="3" id="KW-1185">Reference proteome</keyword>